<dbReference type="Pfam" id="PF24879">
    <property type="entry name" value="DUF7737"/>
    <property type="match status" value="1"/>
</dbReference>
<reference evidence="4 5" key="1">
    <citation type="journal article" date="2020" name="Microb. Ecol.">
        <title>Ecogenomics of the Marine Benthic Filamentous Cyanobacterium Adonisia.</title>
        <authorList>
            <person name="Walter J.M."/>
            <person name="Coutinho F.H."/>
            <person name="Leomil L."/>
            <person name="Hargreaves P.I."/>
            <person name="Campeao M.E."/>
            <person name="Vieira V.V."/>
            <person name="Silva B.S."/>
            <person name="Fistarol G.O."/>
            <person name="Salomon P.S."/>
            <person name="Sawabe T."/>
            <person name="Mino S."/>
            <person name="Hosokawa M."/>
            <person name="Miyashita H."/>
            <person name="Maruyama F."/>
            <person name="van Verk M.C."/>
            <person name="Dutilh B.E."/>
            <person name="Thompson C.C."/>
            <person name="Thompson F.L."/>
        </authorList>
    </citation>
    <scope>NUCLEOTIDE SEQUENCE [LARGE SCALE GENOMIC DNA]</scope>
    <source>
        <strain evidence="4 5">CCMR0081</strain>
    </source>
</reference>
<sequence length="876" mass="97955">MTINNADIIQAVLQEHQEPTKGPSYNFKESDIWEEISKLNRAEQAELALAMVQAYKHHMEQATNNDDGDAYGNASGIANVLLLILNRKLPFTADGVIEFLVTCQDRNLRTWYWYTPVKKLTRDYLKDHVLTPELQAAIEATCNSWSQLYGDAPKAANQLRLLISAETKTLAVTPGEPWSDAAKQTIEALPETKQATWIQLLAACSTASGGKPTAKWLKSAKPLRQAVGIDTFQQYLVEWCPLVDQPRTQPLPGWRGGDDVIQDKNADILKGLVWLCADQTEEELVRALGKLAVSAYRKIPGIGPRCVKLGNACVWALGQMPTADAIGQLALLKVKVKFGTAQKGIEKALTAAAEREGLPREEIEELAVPTYGLSEVGVRRETLGEFTAELMVTGTSSTVLRWLKADGNVQKSVPKAVKDNYGEDLKELKQAAKDIQKMLPAQRDRIEAFYLQQKTWGFTIWQERYVNHPLVGTLARRMLWQFEEDGKHAVGFWFDRENGPPSSQNLGEVSAQSPPDLEDLGGQGKIANTTQTSLKTNLVDLQGKPIDWLTHKTRVSLWHPITATTETIQAWRSWLVNHGIQQPFKQAHREIYLLTAAEETTRVYSNRFAAHIIKQHQFNALCGQRGWKNQLRLMVDDDYEPARLLLPKWDLRAEFWIEGIGDDYGSDTTEAGTYLYLATDQVRFYPIDAASNFAHAGGGGYGTYRNAPAEPIPLSDIPALVLTEVLRDVDLFVGVASVGNDPNWTDGGAEGRRQYYDYWHDYSFGELSATAQTRRQVLENLVPKLKKIASRCSFQERFLVVRGDIRTYKIHLGSGNILMEPNDQYLCIVRAGKSAADKVFLPFEGDKTLALILSKVFLLAEDTKITDKTILSQITP</sequence>
<feature type="domain" description="DUF4132" evidence="2">
    <location>
        <begin position="407"/>
        <end position="627"/>
    </location>
</feature>
<gene>
    <name evidence="4" type="ORF">DXZ20_17390</name>
</gene>
<accession>A0A6M0RMD4</accession>
<feature type="coiled-coil region" evidence="1">
    <location>
        <begin position="418"/>
        <end position="445"/>
    </location>
</feature>
<dbReference type="EMBL" id="QXHD01000004">
    <property type="protein sequence ID" value="NEZ57415.1"/>
    <property type="molecule type" value="Genomic_DNA"/>
</dbReference>
<keyword evidence="1" id="KW-0175">Coiled coil</keyword>
<dbReference type="RefSeq" id="WP_163699501.1">
    <property type="nucleotide sequence ID" value="NZ_QXHD01000004.1"/>
</dbReference>
<evidence type="ECO:0000313" key="5">
    <source>
        <dbReference type="Proteomes" id="UP000481033"/>
    </source>
</evidence>
<dbReference type="Pfam" id="PF13569">
    <property type="entry name" value="DUF4132"/>
    <property type="match status" value="1"/>
</dbReference>
<proteinExistence type="predicted"/>
<evidence type="ECO:0000313" key="4">
    <source>
        <dbReference type="EMBL" id="NEZ57415.1"/>
    </source>
</evidence>
<comment type="caution">
    <text evidence="4">The sequence shown here is derived from an EMBL/GenBank/DDBJ whole genome shotgun (WGS) entry which is preliminary data.</text>
</comment>
<keyword evidence="5" id="KW-1185">Reference proteome</keyword>
<evidence type="ECO:0000256" key="1">
    <source>
        <dbReference type="SAM" id="Coils"/>
    </source>
</evidence>
<evidence type="ECO:0000259" key="2">
    <source>
        <dbReference type="Pfam" id="PF13569"/>
    </source>
</evidence>
<dbReference type="InterPro" id="IPR056639">
    <property type="entry name" value="DUF7737"/>
</dbReference>
<organism evidence="4 5">
    <name type="scientific">Adonisia turfae CCMR0081</name>
    <dbReference type="NCBI Taxonomy" id="2292702"/>
    <lineage>
        <taxon>Bacteria</taxon>
        <taxon>Bacillati</taxon>
        <taxon>Cyanobacteriota</taxon>
        <taxon>Adonisia</taxon>
        <taxon>Adonisia turfae</taxon>
    </lineage>
</organism>
<protein>
    <submittedName>
        <fullName evidence="4">DUF4132 domain-containing protein</fullName>
    </submittedName>
</protein>
<dbReference type="Proteomes" id="UP000481033">
    <property type="component" value="Unassembled WGS sequence"/>
</dbReference>
<feature type="domain" description="DUF7737" evidence="3">
    <location>
        <begin position="771"/>
        <end position="874"/>
    </location>
</feature>
<dbReference type="InterPro" id="IPR025406">
    <property type="entry name" value="DUF4132"/>
</dbReference>
<evidence type="ECO:0000259" key="3">
    <source>
        <dbReference type="Pfam" id="PF24879"/>
    </source>
</evidence>
<dbReference type="AlphaFoldDB" id="A0A6M0RMD4"/>
<name>A0A6M0RMD4_9CYAN</name>